<feature type="non-terminal residue" evidence="1">
    <location>
        <position position="72"/>
    </location>
</feature>
<gene>
    <name evidence="1" type="ORF">TSAR_008365</name>
</gene>
<dbReference type="AlphaFoldDB" id="A0A232EZ68"/>
<reference evidence="1 2" key="1">
    <citation type="journal article" date="2017" name="Curr. Biol.">
        <title>The Evolution of Venom by Co-option of Single-Copy Genes.</title>
        <authorList>
            <person name="Martinson E.O."/>
            <person name="Mrinalini"/>
            <person name="Kelkar Y.D."/>
            <person name="Chang C.H."/>
            <person name="Werren J.H."/>
        </authorList>
    </citation>
    <scope>NUCLEOTIDE SEQUENCE [LARGE SCALE GENOMIC DNA]</scope>
    <source>
        <strain evidence="1 2">Alberta</strain>
        <tissue evidence="1">Whole body</tissue>
    </source>
</reference>
<organism evidence="1 2">
    <name type="scientific">Trichomalopsis sarcophagae</name>
    <dbReference type="NCBI Taxonomy" id="543379"/>
    <lineage>
        <taxon>Eukaryota</taxon>
        <taxon>Metazoa</taxon>
        <taxon>Ecdysozoa</taxon>
        <taxon>Arthropoda</taxon>
        <taxon>Hexapoda</taxon>
        <taxon>Insecta</taxon>
        <taxon>Pterygota</taxon>
        <taxon>Neoptera</taxon>
        <taxon>Endopterygota</taxon>
        <taxon>Hymenoptera</taxon>
        <taxon>Apocrita</taxon>
        <taxon>Proctotrupomorpha</taxon>
        <taxon>Chalcidoidea</taxon>
        <taxon>Pteromalidae</taxon>
        <taxon>Pteromalinae</taxon>
        <taxon>Trichomalopsis</taxon>
    </lineage>
</organism>
<proteinExistence type="predicted"/>
<comment type="caution">
    <text evidence="1">The sequence shown here is derived from an EMBL/GenBank/DDBJ whole genome shotgun (WGS) entry which is preliminary data.</text>
</comment>
<dbReference type="EMBL" id="NNAY01001546">
    <property type="protein sequence ID" value="OXU23633.1"/>
    <property type="molecule type" value="Genomic_DNA"/>
</dbReference>
<dbReference type="Proteomes" id="UP000215335">
    <property type="component" value="Unassembled WGS sequence"/>
</dbReference>
<accession>A0A232EZ68</accession>
<sequence length="72" mass="8302">MTRELEEKKIGGKLLCRTNLSSAALGKTKETYIKKKRTHNRSPFTEKSMPYWDDCVYRIASQLHCADDVPVL</sequence>
<evidence type="ECO:0000313" key="2">
    <source>
        <dbReference type="Proteomes" id="UP000215335"/>
    </source>
</evidence>
<protein>
    <submittedName>
        <fullName evidence="1">Uncharacterized protein</fullName>
    </submittedName>
</protein>
<keyword evidence="2" id="KW-1185">Reference proteome</keyword>
<name>A0A232EZ68_9HYME</name>
<evidence type="ECO:0000313" key="1">
    <source>
        <dbReference type="EMBL" id="OXU23633.1"/>
    </source>
</evidence>